<evidence type="ECO:0000313" key="2">
    <source>
        <dbReference type="EMBL" id="TDP96806.1"/>
    </source>
</evidence>
<keyword evidence="3" id="KW-1185">Reference proteome</keyword>
<dbReference type="Gene3D" id="3.40.50.300">
    <property type="entry name" value="P-loop containing nucleotide triphosphate hydrolases"/>
    <property type="match status" value="1"/>
</dbReference>
<dbReference type="PANTHER" id="PTHR13748">
    <property type="entry name" value="COBW-RELATED"/>
    <property type="match status" value="1"/>
</dbReference>
<feature type="domain" description="CobW/HypB/UreG nucleotide-binding" evidence="1">
    <location>
        <begin position="25"/>
        <end position="200"/>
    </location>
</feature>
<dbReference type="InterPro" id="IPR003495">
    <property type="entry name" value="CobW/HypB/UreG_nucleotide-bd"/>
</dbReference>
<reference evidence="2 3" key="1">
    <citation type="submission" date="2019-03" db="EMBL/GenBank/DDBJ databases">
        <title>Genomic Encyclopedia of Type Strains, Phase IV (KMG-IV): sequencing the most valuable type-strain genomes for metagenomic binning, comparative biology and taxonomic classification.</title>
        <authorList>
            <person name="Goeker M."/>
        </authorList>
    </citation>
    <scope>NUCLEOTIDE SEQUENCE [LARGE SCALE GENOMIC DNA]</scope>
    <source>
        <strain evidence="2 3">DSM 45361</strain>
    </source>
</reference>
<comment type="caution">
    <text evidence="2">The sequence shown here is derived from an EMBL/GenBank/DDBJ whole genome shotgun (WGS) entry which is preliminary data.</text>
</comment>
<dbReference type="InterPro" id="IPR051316">
    <property type="entry name" value="Zinc-reg_GTPase_activator"/>
</dbReference>
<sequence>MFPGLIDTGLNRNPLEELVITFVPLTGFLGAGKTTTMIAAAQALQAQGKRVAVITNDQGTELVDTAMVRSALDSVAEVTGGCFCCKFEDLVTTIKALVDSSESGIDTVLAEAVGSCTDLQATVVRPLRTYYGDEVVVSPLTTVIDPLRYRAFDRALRRGEPESDLSYLYRQQLIEADVIAVNKLDTIKADLADEVMTQLRADYPNALVVGYSAKAGDQVDALLDAWAGPSGNSGVDLQVDYDRYANAEAQLAWMNQDLEITADKPIDLTAWGSALLTALSRWTAEHDAVVGHAKVTIEHGDEFAKLSLVSAGDEPTVDRTAAPAATARAVVNARVACEPAELDAAVTDAVAAADAATGAHSSPTAPVSFKPGYPRPIHRLAATGA</sequence>
<evidence type="ECO:0000259" key="1">
    <source>
        <dbReference type="Pfam" id="PF02492"/>
    </source>
</evidence>
<accession>A0A4R6SCM8</accession>
<gene>
    <name evidence="2" type="ORF">EV186_104794</name>
</gene>
<dbReference type="SUPFAM" id="SSF52540">
    <property type="entry name" value="P-loop containing nucleoside triphosphate hydrolases"/>
    <property type="match status" value="1"/>
</dbReference>
<organism evidence="2 3">
    <name type="scientific">Labedaea rhizosphaerae</name>
    <dbReference type="NCBI Taxonomy" id="598644"/>
    <lineage>
        <taxon>Bacteria</taxon>
        <taxon>Bacillati</taxon>
        <taxon>Actinomycetota</taxon>
        <taxon>Actinomycetes</taxon>
        <taxon>Pseudonocardiales</taxon>
        <taxon>Pseudonocardiaceae</taxon>
        <taxon>Labedaea</taxon>
    </lineage>
</organism>
<protein>
    <submittedName>
        <fullName evidence="2">CobW/HypB/UreG family nucleotide-binding protein</fullName>
    </submittedName>
</protein>
<dbReference type="InterPro" id="IPR027417">
    <property type="entry name" value="P-loop_NTPase"/>
</dbReference>
<dbReference type="EMBL" id="SNXZ01000004">
    <property type="protein sequence ID" value="TDP96806.1"/>
    <property type="molecule type" value="Genomic_DNA"/>
</dbReference>
<dbReference type="PANTHER" id="PTHR13748:SF62">
    <property type="entry name" value="COBW DOMAIN-CONTAINING PROTEIN"/>
    <property type="match status" value="1"/>
</dbReference>
<dbReference type="Pfam" id="PF02492">
    <property type="entry name" value="cobW"/>
    <property type="match status" value="1"/>
</dbReference>
<dbReference type="GO" id="GO:0005737">
    <property type="term" value="C:cytoplasm"/>
    <property type="evidence" value="ECO:0007669"/>
    <property type="project" value="TreeGrafter"/>
</dbReference>
<name>A0A4R6SCM8_LABRH</name>
<proteinExistence type="predicted"/>
<dbReference type="AlphaFoldDB" id="A0A4R6SCM8"/>
<dbReference type="Proteomes" id="UP000295444">
    <property type="component" value="Unassembled WGS sequence"/>
</dbReference>
<evidence type="ECO:0000313" key="3">
    <source>
        <dbReference type="Proteomes" id="UP000295444"/>
    </source>
</evidence>